<gene>
    <name evidence="4" type="ORF">M0812_12085</name>
</gene>
<proteinExistence type="predicted"/>
<dbReference type="Proteomes" id="UP001146793">
    <property type="component" value="Unassembled WGS sequence"/>
</dbReference>
<accession>A0AAV7ZJZ9</accession>
<feature type="repeat" description="ANK" evidence="3">
    <location>
        <begin position="109"/>
        <end position="141"/>
    </location>
</feature>
<dbReference type="InterPro" id="IPR002110">
    <property type="entry name" value="Ankyrin_rpt"/>
</dbReference>
<dbReference type="Pfam" id="PF12796">
    <property type="entry name" value="Ank_2"/>
    <property type="match status" value="1"/>
</dbReference>
<name>A0AAV7ZJZ9_9EUKA</name>
<dbReference type="PROSITE" id="PS50297">
    <property type="entry name" value="ANK_REP_REGION"/>
    <property type="match status" value="3"/>
</dbReference>
<evidence type="ECO:0000313" key="5">
    <source>
        <dbReference type="Proteomes" id="UP001146793"/>
    </source>
</evidence>
<evidence type="ECO:0000256" key="1">
    <source>
        <dbReference type="ARBA" id="ARBA00022737"/>
    </source>
</evidence>
<dbReference type="PROSITE" id="PS50088">
    <property type="entry name" value="ANK_REPEAT"/>
    <property type="match status" value="3"/>
</dbReference>
<evidence type="ECO:0000256" key="2">
    <source>
        <dbReference type="ARBA" id="ARBA00023043"/>
    </source>
</evidence>
<dbReference type="AlphaFoldDB" id="A0AAV7ZJZ9"/>
<evidence type="ECO:0000256" key="3">
    <source>
        <dbReference type="PROSITE-ProRule" id="PRU00023"/>
    </source>
</evidence>
<dbReference type="PANTHER" id="PTHR24171">
    <property type="entry name" value="ANKYRIN REPEAT DOMAIN-CONTAINING PROTEIN 39-RELATED"/>
    <property type="match status" value="1"/>
</dbReference>
<sequence length="160" mass="17615">MTEHEDLSGLDLGLMSSVQTGDLKRVKKLIGNKPSNVHKIDEEGYCALHYASRSGYEKVVEFLLESGAEIDFKTPIGSTSLSRASFGGHIECVKILVEAGADVNTKDRDKETPLIKASKMGRVGVIKYLLEKGAKKDHQNKYGETAYDVAKNQETKDLLK</sequence>
<dbReference type="Gene3D" id="1.25.40.20">
    <property type="entry name" value="Ankyrin repeat-containing domain"/>
    <property type="match status" value="1"/>
</dbReference>
<dbReference type="InterPro" id="IPR036770">
    <property type="entry name" value="Ankyrin_rpt-contain_sf"/>
</dbReference>
<protein>
    <submittedName>
        <fullName evidence="4">Ankyrin repeat ph and sec7 domain containing protein secg-related</fullName>
    </submittedName>
</protein>
<organism evidence="4 5">
    <name type="scientific">Anaeramoeba flamelloides</name>
    <dbReference type="NCBI Taxonomy" id="1746091"/>
    <lineage>
        <taxon>Eukaryota</taxon>
        <taxon>Metamonada</taxon>
        <taxon>Anaeramoebidae</taxon>
        <taxon>Anaeramoeba</taxon>
    </lineage>
</organism>
<reference evidence="4" key="1">
    <citation type="submission" date="2022-08" db="EMBL/GenBank/DDBJ databases">
        <title>Novel sulphate-reducing endosymbionts in the free-living metamonad Anaeramoeba.</title>
        <authorList>
            <person name="Jerlstrom-Hultqvist J."/>
            <person name="Cepicka I."/>
            <person name="Gallot-Lavallee L."/>
            <person name="Salas-Leiva D."/>
            <person name="Curtis B.A."/>
            <person name="Zahonova K."/>
            <person name="Pipaliya S."/>
            <person name="Dacks J."/>
            <person name="Roger A.J."/>
        </authorList>
    </citation>
    <scope>NUCLEOTIDE SEQUENCE</scope>
    <source>
        <strain evidence="4">Busselton2</strain>
    </source>
</reference>
<dbReference type="SUPFAM" id="SSF48403">
    <property type="entry name" value="Ankyrin repeat"/>
    <property type="match status" value="1"/>
</dbReference>
<keyword evidence="2 3" id="KW-0040">ANK repeat</keyword>
<comment type="caution">
    <text evidence="4">The sequence shown here is derived from an EMBL/GenBank/DDBJ whole genome shotgun (WGS) entry which is preliminary data.</text>
</comment>
<dbReference type="PRINTS" id="PR01415">
    <property type="entry name" value="ANKYRIN"/>
</dbReference>
<keyword evidence="1" id="KW-0677">Repeat</keyword>
<feature type="repeat" description="ANK" evidence="3">
    <location>
        <begin position="76"/>
        <end position="108"/>
    </location>
</feature>
<evidence type="ECO:0000313" key="4">
    <source>
        <dbReference type="EMBL" id="KAJ3442351.1"/>
    </source>
</evidence>
<dbReference type="SMART" id="SM00248">
    <property type="entry name" value="ANK"/>
    <property type="match status" value="4"/>
</dbReference>
<dbReference type="EMBL" id="JANTQA010000026">
    <property type="protein sequence ID" value="KAJ3442351.1"/>
    <property type="molecule type" value="Genomic_DNA"/>
</dbReference>
<dbReference type="Pfam" id="PF00023">
    <property type="entry name" value="Ank"/>
    <property type="match status" value="1"/>
</dbReference>
<feature type="repeat" description="ANK" evidence="3">
    <location>
        <begin position="43"/>
        <end position="75"/>
    </location>
</feature>